<name>A0A2I1G6K1_9GLOM</name>
<dbReference type="EMBL" id="LLXI01000185">
    <property type="protein sequence ID" value="PKY42191.1"/>
    <property type="molecule type" value="Genomic_DNA"/>
</dbReference>
<reference evidence="1 2" key="1">
    <citation type="submission" date="2015-10" db="EMBL/GenBank/DDBJ databases">
        <title>Genome analyses suggest a sexual origin of heterokaryosis in a supposedly ancient asexual fungus.</title>
        <authorList>
            <person name="Ropars J."/>
            <person name="Sedzielewska K."/>
            <person name="Noel J."/>
            <person name="Charron P."/>
            <person name="Farinelli L."/>
            <person name="Marton T."/>
            <person name="Kruger M."/>
            <person name="Pelin A."/>
            <person name="Brachmann A."/>
            <person name="Corradi N."/>
        </authorList>
    </citation>
    <scope>NUCLEOTIDE SEQUENCE [LARGE SCALE GENOMIC DNA]</scope>
    <source>
        <strain evidence="1 2">A4</strain>
    </source>
</reference>
<dbReference type="VEuPathDB" id="FungiDB:FUN_013950"/>
<evidence type="ECO:0000313" key="1">
    <source>
        <dbReference type="EMBL" id="PKY42191.1"/>
    </source>
</evidence>
<keyword evidence="2" id="KW-1185">Reference proteome</keyword>
<sequence length="392" mass="44874">MDKLSARSRILKGHRSAVPYWKVTSFVNAEDILLSIQEKVLPGGEFSGTAIQKINEGLEFHFFKEGQLRKKTTTLDYILHIILLNYLNLKSTLESNFDLIRSELRCVRSELGNIYEVSARLEIAKFSGSHYASNFKIFGLNAYRAEKLSKYIYVNMKNKLEESIAYIRSLPQDKNFIKILNTLADRAEKALNAWEAHEKKFLGVMLITSYILDPKIAIENNHVFIFTHLRVLHLTSYLDMKNVSIKIGEIKLMTKNISHGYRQLLIRLASLGFVIEALNSKGDEVANYRCDLVGVLYVPKVPTINIPSSWEHGITLPKGTNHTIRIVVEAPFDVTIFGIQAPYRLFCRTDKITSEFKIKDNLNQLSDKAKDIQTRKVDGKEINGYLCKEIHM</sequence>
<proteinExistence type="predicted"/>
<gene>
    <name evidence="1" type="ORF">RhiirA4_455947</name>
</gene>
<evidence type="ECO:0000313" key="2">
    <source>
        <dbReference type="Proteomes" id="UP000234323"/>
    </source>
</evidence>
<protein>
    <submittedName>
        <fullName evidence="1">Uncharacterized protein</fullName>
    </submittedName>
</protein>
<accession>A0A2I1G6K1</accession>
<comment type="caution">
    <text evidence="1">The sequence shown here is derived from an EMBL/GenBank/DDBJ whole genome shotgun (WGS) entry which is preliminary data.</text>
</comment>
<organism evidence="1 2">
    <name type="scientific">Rhizophagus irregularis</name>
    <dbReference type="NCBI Taxonomy" id="588596"/>
    <lineage>
        <taxon>Eukaryota</taxon>
        <taxon>Fungi</taxon>
        <taxon>Fungi incertae sedis</taxon>
        <taxon>Mucoromycota</taxon>
        <taxon>Glomeromycotina</taxon>
        <taxon>Glomeromycetes</taxon>
        <taxon>Glomerales</taxon>
        <taxon>Glomeraceae</taxon>
        <taxon>Rhizophagus</taxon>
    </lineage>
</organism>
<dbReference type="VEuPathDB" id="FungiDB:RhiirA1_460486"/>
<dbReference type="AlphaFoldDB" id="A0A2I1G6K1"/>
<dbReference type="VEuPathDB" id="FungiDB:RhiirFUN_017137"/>
<dbReference type="Proteomes" id="UP000234323">
    <property type="component" value="Unassembled WGS sequence"/>
</dbReference>